<dbReference type="SMR" id="A2DLU7"/>
<keyword evidence="3 6" id="KW-0853">WD repeat</keyword>
<organism evidence="8 9">
    <name type="scientific">Trichomonas vaginalis (strain ATCC PRA-98 / G3)</name>
    <dbReference type="NCBI Taxonomy" id="412133"/>
    <lineage>
        <taxon>Eukaryota</taxon>
        <taxon>Metamonada</taxon>
        <taxon>Parabasalia</taxon>
        <taxon>Trichomonadida</taxon>
        <taxon>Trichomonadidae</taxon>
        <taxon>Trichomonas</taxon>
    </lineage>
</organism>
<dbReference type="VEuPathDB" id="TrichDB:TVAG_462350"/>
<evidence type="ECO:0000313" key="9">
    <source>
        <dbReference type="Proteomes" id="UP000001542"/>
    </source>
</evidence>
<dbReference type="eggNOG" id="KOG0310">
    <property type="taxonomic scope" value="Eukaryota"/>
</dbReference>
<dbReference type="SUPFAM" id="SSF50978">
    <property type="entry name" value="WD40 repeat-like"/>
    <property type="match status" value="1"/>
</dbReference>
<keyword evidence="9" id="KW-1185">Reference proteome</keyword>
<dbReference type="InterPro" id="IPR001680">
    <property type="entry name" value="WD40_rpt"/>
</dbReference>
<dbReference type="AlphaFoldDB" id="A2DLU7"/>
<dbReference type="PROSITE" id="PS50082">
    <property type="entry name" value="WD_REPEATS_2"/>
    <property type="match status" value="2"/>
</dbReference>
<proteinExistence type="predicted"/>
<evidence type="ECO:0000256" key="6">
    <source>
        <dbReference type="PROSITE-ProRule" id="PRU00221"/>
    </source>
</evidence>
<evidence type="ECO:0000256" key="4">
    <source>
        <dbReference type="ARBA" id="ARBA00022737"/>
    </source>
</evidence>
<dbReference type="Gene3D" id="2.130.10.10">
    <property type="entry name" value="YVTN repeat-like/Quinoprotein amine dehydrogenase"/>
    <property type="match status" value="2"/>
</dbReference>
<dbReference type="OrthoDB" id="431715at2759"/>
<dbReference type="PANTHER" id="PTHR19924">
    <property type="entry name" value="UTP15 U3 SMALL NUCLEOLAR RNA-ASSOCIATED PROTEIN 15 FAMILY MEMBER"/>
    <property type="match status" value="1"/>
</dbReference>
<keyword evidence="2" id="KW-0698">rRNA processing</keyword>
<dbReference type="EMBL" id="DS113217">
    <property type="protein sequence ID" value="EAY18550.1"/>
    <property type="molecule type" value="Genomic_DNA"/>
</dbReference>
<dbReference type="Pfam" id="PF09384">
    <property type="entry name" value="UTP15_C"/>
    <property type="match status" value="1"/>
</dbReference>
<dbReference type="InterPro" id="IPR015943">
    <property type="entry name" value="WD40/YVTN_repeat-like_dom_sf"/>
</dbReference>
<dbReference type="SMART" id="SM00320">
    <property type="entry name" value="WD40"/>
    <property type="match status" value="4"/>
</dbReference>
<reference evidence="8" key="1">
    <citation type="submission" date="2006-10" db="EMBL/GenBank/DDBJ databases">
        <authorList>
            <person name="Amadeo P."/>
            <person name="Zhao Q."/>
            <person name="Wortman J."/>
            <person name="Fraser-Liggett C."/>
            <person name="Carlton J."/>
        </authorList>
    </citation>
    <scope>NUCLEOTIDE SEQUENCE</scope>
    <source>
        <strain evidence="8">G3</strain>
    </source>
</reference>
<feature type="domain" description="U3 small nucleolar RNA-associated protein 15 C-terminal" evidence="7">
    <location>
        <begin position="333"/>
        <end position="472"/>
    </location>
</feature>
<reference evidence="8" key="2">
    <citation type="journal article" date="2007" name="Science">
        <title>Draft genome sequence of the sexually transmitted pathogen Trichomonas vaginalis.</title>
        <authorList>
            <person name="Carlton J.M."/>
            <person name="Hirt R.P."/>
            <person name="Silva J.C."/>
            <person name="Delcher A.L."/>
            <person name="Schatz M."/>
            <person name="Zhao Q."/>
            <person name="Wortman J.R."/>
            <person name="Bidwell S.L."/>
            <person name="Alsmark U.C.M."/>
            <person name="Besteiro S."/>
            <person name="Sicheritz-Ponten T."/>
            <person name="Noel C.J."/>
            <person name="Dacks J.B."/>
            <person name="Foster P.G."/>
            <person name="Simillion C."/>
            <person name="Van de Peer Y."/>
            <person name="Miranda-Saavedra D."/>
            <person name="Barton G.J."/>
            <person name="Westrop G.D."/>
            <person name="Mueller S."/>
            <person name="Dessi D."/>
            <person name="Fiori P.L."/>
            <person name="Ren Q."/>
            <person name="Paulsen I."/>
            <person name="Zhang H."/>
            <person name="Bastida-Corcuera F.D."/>
            <person name="Simoes-Barbosa A."/>
            <person name="Brown M.T."/>
            <person name="Hayes R.D."/>
            <person name="Mukherjee M."/>
            <person name="Okumura C.Y."/>
            <person name="Schneider R."/>
            <person name="Smith A.J."/>
            <person name="Vanacova S."/>
            <person name="Villalvazo M."/>
            <person name="Haas B.J."/>
            <person name="Pertea M."/>
            <person name="Feldblyum T.V."/>
            <person name="Utterback T.R."/>
            <person name="Shu C.L."/>
            <person name="Osoegawa K."/>
            <person name="de Jong P.J."/>
            <person name="Hrdy I."/>
            <person name="Horvathova L."/>
            <person name="Zubacova Z."/>
            <person name="Dolezal P."/>
            <person name="Malik S.B."/>
            <person name="Logsdon J.M. Jr."/>
            <person name="Henze K."/>
            <person name="Gupta A."/>
            <person name="Wang C.C."/>
            <person name="Dunne R.L."/>
            <person name="Upcroft J.A."/>
            <person name="Upcroft P."/>
            <person name="White O."/>
            <person name="Salzberg S.L."/>
            <person name="Tang P."/>
            <person name="Chiu C.-H."/>
            <person name="Lee Y.-S."/>
            <person name="Embley T.M."/>
            <person name="Coombs G.H."/>
            <person name="Mottram J.C."/>
            <person name="Tachezy J."/>
            <person name="Fraser-Liggett C.M."/>
            <person name="Johnson P.J."/>
        </authorList>
    </citation>
    <scope>NUCLEOTIDE SEQUENCE [LARGE SCALE GENOMIC DNA]</scope>
    <source>
        <strain evidence="8">G3</strain>
    </source>
</reference>
<dbReference type="FunCoup" id="A2DLU7">
    <property type="interactions" value="642"/>
</dbReference>
<dbReference type="InParanoid" id="A2DLU7"/>
<dbReference type="GO" id="GO:0006364">
    <property type="term" value="P:rRNA processing"/>
    <property type="evidence" value="ECO:0000318"/>
    <property type="project" value="GO_Central"/>
</dbReference>
<dbReference type="VEuPathDB" id="TrichDB:TVAGG3_1012090"/>
<dbReference type="Proteomes" id="UP000001542">
    <property type="component" value="Unassembled WGS sequence"/>
</dbReference>
<evidence type="ECO:0000256" key="2">
    <source>
        <dbReference type="ARBA" id="ARBA00022552"/>
    </source>
</evidence>
<dbReference type="KEGG" id="tva:5464058"/>
<protein>
    <recommendedName>
        <fullName evidence="7">U3 small nucleolar RNA-associated protein 15 C-terminal domain-containing protein</fullName>
    </recommendedName>
</protein>
<gene>
    <name evidence="8" type="ORF">TVAG_462350</name>
</gene>
<dbReference type="GO" id="GO:0005730">
    <property type="term" value="C:nucleolus"/>
    <property type="evidence" value="ECO:0000318"/>
    <property type="project" value="GO_Central"/>
</dbReference>
<evidence type="ECO:0000256" key="1">
    <source>
        <dbReference type="ARBA" id="ARBA00004604"/>
    </source>
</evidence>
<evidence type="ECO:0000256" key="5">
    <source>
        <dbReference type="ARBA" id="ARBA00023242"/>
    </source>
</evidence>
<dbReference type="RefSeq" id="XP_001579536.1">
    <property type="nucleotide sequence ID" value="XM_001579486.1"/>
</dbReference>
<dbReference type="InterPro" id="IPR036322">
    <property type="entry name" value="WD40_repeat_dom_sf"/>
</dbReference>
<feature type="repeat" description="WD" evidence="6">
    <location>
        <begin position="122"/>
        <end position="163"/>
    </location>
</feature>
<dbReference type="GO" id="GO:0045943">
    <property type="term" value="P:positive regulation of transcription by RNA polymerase I"/>
    <property type="evidence" value="ECO:0000318"/>
    <property type="project" value="GO_Central"/>
</dbReference>
<dbReference type="PROSITE" id="PS50294">
    <property type="entry name" value="WD_REPEATS_REGION"/>
    <property type="match status" value="1"/>
</dbReference>
<dbReference type="InterPro" id="IPR018983">
    <property type="entry name" value="U3_snoRNA-assocProt_15_C"/>
</dbReference>
<dbReference type="Pfam" id="PF00400">
    <property type="entry name" value="WD40"/>
    <property type="match status" value="2"/>
</dbReference>
<feature type="repeat" description="WD" evidence="6">
    <location>
        <begin position="164"/>
        <end position="205"/>
    </location>
</feature>
<comment type="subcellular location">
    <subcellularLocation>
        <location evidence="1">Nucleus</location>
        <location evidence="1">Nucleolus</location>
    </subcellularLocation>
</comment>
<evidence type="ECO:0000256" key="3">
    <source>
        <dbReference type="ARBA" id="ARBA00022574"/>
    </source>
</evidence>
<keyword evidence="5" id="KW-0539">Nucleus</keyword>
<dbReference type="STRING" id="5722.A2DLU7"/>
<dbReference type="PANTHER" id="PTHR19924:SF26">
    <property type="entry name" value="U3 SMALL NUCLEOLAR RNA-ASSOCIATED PROTEIN 15 HOMOLOG"/>
    <property type="match status" value="1"/>
</dbReference>
<sequence>MKVFNNVGAVPFVVGETRSKEEIEESAVWQKLTETKIIQFNASINRIKFSPLDPNPLVVLSGLTGPWINGKSYTQDFAFAKAKAQFSAVAFRNDGVLIALGREDGTVDIYPTKDHQTLLRRFKLHSGIIHDLAFSPFSNTVVAACGDGTIQIMDVSGANDVVVIKAHNDAVSSIIPMESGNIWVSGSHDKTVGIWDLNKQEKIGSIETENPVSNLVAKGRRVFAASSENVVAIDILAKITKVGTFTLHNRPIVGLTIVRSNLVTASSDRQIKIIDPASFTVLYTIKMHSDIVSIAALPDATKFACALSGGVLQIRHLPEKSQNKTERPQVQMPANFRVFRPPQNQRKEKWNQCLIRFEFAEALDYALKESDPAIGIGMIDELDRLGGLDAAIAGRDAMGVQPLLKFLIANVSNPTWSSVVLKAVIVFERIYRRVIGDVPAVGKMFDELSSKIGEELKEQRRAAMLIGKIDLLLK</sequence>
<evidence type="ECO:0000259" key="7">
    <source>
        <dbReference type="Pfam" id="PF09384"/>
    </source>
</evidence>
<accession>A2DLU7</accession>
<dbReference type="OMA" id="ATYQVVH"/>
<name>A2DLU7_TRIV3</name>
<evidence type="ECO:0000313" key="8">
    <source>
        <dbReference type="EMBL" id="EAY18550.1"/>
    </source>
</evidence>
<keyword evidence="4" id="KW-0677">Repeat</keyword>